<dbReference type="AlphaFoldDB" id="A0A975BMW3"/>
<evidence type="ECO:0000313" key="3">
    <source>
        <dbReference type="Proteomes" id="UP000663722"/>
    </source>
</evidence>
<feature type="domain" description="KilA-N DNA-binding" evidence="1">
    <location>
        <begin position="29"/>
        <end position="113"/>
    </location>
</feature>
<dbReference type="KEGG" id="dmm:dnm_044140"/>
<keyword evidence="2" id="KW-0238">DNA-binding</keyword>
<organism evidence="2 3">
    <name type="scientific">Desulfonema magnum</name>
    <dbReference type="NCBI Taxonomy" id="45655"/>
    <lineage>
        <taxon>Bacteria</taxon>
        <taxon>Pseudomonadati</taxon>
        <taxon>Thermodesulfobacteriota</taxon>
        <taxon>Desulfobacteria</taxon>
        <taxon>Desulfobacterales</taxon>
        <taxon>Desulfococcaceae</taxon>
        <taxon>Desulfonema</taxon>
    </lineage>
</organism>
<dbReference type="Pfam" id="PF10543">
    <property type="entry name" value="ORF6N"/>
    <property type="match status" value="1"/>
</dbReference>
<accession>A0A975BMW3</accession>
<dbReference type="RefSeq" id="WP_207683165.1">
    <property type="nucleotide sequence ID" value="NZ_CP061800.1"/>
</dbReference>
<evidence type="ECO:0000313" key="2">
    <source>
        <dbReference type="EMBL" id="QTA88370.1"/>
    </source>
</evidence>
<evidence type="ECO:0000259" key="1">
    <source>
        <dbReference type="Pfam" id="PF10543"/>
    </source>
</evidence>
<sequence>MMNELTLGNEIVTINNHAVKKIYGGFGDNQPCILAKQIAELHERELMHINEVINKNLDWFDEKVDILNLKSVIVQNDNDQLYDFLLNFYTKNALNRSEYIYLFSRQGYALLCKLLQTPLARQLYKQMVRDYFNMKEKLEARHVTGDQFDLSVRRFKVAIEAANLAGITDDHQARLTANRITKETTGVNFLEVVRPGYLSEARISAPPPSSLPENQKKENDFFLDFVNMWWEKYGEDAVDSHYLRQMIIDNDISFDLGKGSKKSQKIRLSRTLGKMKRRQVGGYHITEAGIYRNTKLWKLKPAGK</sequence>
<dbReference type="Proteomes" id="UP000663722">
    <property type="component" value="Chromosome"/>
</dbReference>
<reference evidence="2" key="1">
    <citation type="journal article" date="2021" name="Microb. Physiol.">
        <title>Proteogenomic Insights into the Physiology of Marine, Sulfate-Reducing, Filamentous Desulfonema limicola and Desulfonema magnum.</title>
        <authorList>
            <person name="Schnaars V."/>
            <person name="Wohlbrand L."/>
            <person name="Scheve S."/>
            <person name="Hinrichs C."/>
            <person name="Reinhardt R."/>
            <person name="Rabus R."/>
        </authorList>
    </citation>
    <scope>NUCLEOTIDE SEQUENCE</scope>
    <source>
        <strain evidence="2">4be13</strain>
    </source>
</reference>
<dbReference type="EMBL" id="CP061800">
    <property type="protein sequence ID" value="QTA88370.1"/>
    <property type="molecule type" value="Genomic_DNA"/>
</dbReference>
<dbReference type="InterPro" id="IPR018873">
    <property type="entry name" value="KilA-N_DNA-bd_domain"/>
</dbReference>
<name>A0A975BMW3_9BACT</name>
<protein>
    <submittedName>
        <fullName evidence="2">DNA-binding domain-containing protein, KilA-N-like</fullName>
    </submittedName>
</protein>
<proteinExistence type="predicted"/>
<keyword evidence="3" id="KW-1185">Reference proteome</keyword>
<dbReference type="GO" id="GO:0003677">
    <property type="term" value="F:DNA binding"/>
    <property type="evidence" value="ECO:0007669"/>
    <property type="project" value="UniProtKB-KW"/>
</dbReference>
<gene>
    <name evidence="2" type="ORF">dnm_044140</name>
</gene>